<protein>
    <recommendedName>
        <fullName evidence="13">DUF421 domain-containing protein</fullName>
    </recommendedName>
</protein>
<dbReference type="PANTHER" id="PTHR34582">
    <property type="entry name" value="UPF0702 TRANSMEMBRANE PROTEIN YCAP"/>
    <property type="match status" value="1"/>
</dbReference>
<evidence type="ECO:0000259" key="9">
    <source>
        <dbReference type="Pfam" id="PF04239"/>
    </source>
</evidence>
<comment type="caution">
    <text evidence="11">The sequence shown here is derived from an EMBL/GenBank/DDBJ whole genome shotgun (WGS) entry which is preliminary data.</text>
</comment>
<dbReference type="Pfam" id="PF20730">
    <property type="entry name" value="YetF_N"/>
    <property type="match status" value="1"/>
</dbReference>
<keyword evidence="12" id="KW-1185">Reference proteome</keyword>
<sequence>MSAAPVPSVIAGPFPGYSQEMWFETWSEIARVLLVGSAAYVALVIVLRVSGKRTLAKLNAFDLVVTVALGSTLATILLSSDVAWAEGAVALILLAALQYIVATVSSRWPRSRAVLTARPTILVDHGTVLDSALAQQRISPGEVRQAIRATGTGDVSRIAAVVLETDGSLSVIGREQFGDGSALQDVTRPGRRASVRKPTSADGTE</sequence>
<accession>M3A115</accession>
<evidence type="ECO:0000256" key="7">
    <source>
        <dbReference type="SAM" id="MobiDB-lite"/>
    </source>
</evidence>
<keyword evidence="6 8" id="KW-0472">Membrane</keyword>
<dbReference type="Proteomes" id="UP000011731">
    <property type="component" value="Unassembled WGS sequence"/>
</dbReference>
<name>M3A115_9NOCA</name>
<reference evidence="11 12" key="1">
    <citation type="journal article" date="2013" name="Genome Announc.">
        <title>Draft Genome Sequence of Rhodococcus ruber Strain BKS 20-38.</title>
        <authorList>
            <person name="Bala M."/>
            <person name="Kumar S."/>
            <person name="Raghava G.P."/>
            <person name="Mayilraj S."/>
        </authorList>
    </citation>
    <scope>NUCLEOTIDE SEQUENCE [LARGE SCALE GENOMIC DNA]</scope>
    <source>
        <strain evidence="11 12">BKS 20-38</strain>
    </source>
</reference>
<feature type="domain" description="YetF C-terminal" evidence="9">
    <location>
        <begin position="108"/>
        <end position="176"/>
    </location>
</feature>
<dbReference type="EMBL" id="AOEX01000018">
    <property type="protein sequence ID" value="EME66663.1"/>
    <property type="molecule type" value="Genomic_DNA"/>
</dbReference>
<dbReference type="InterPro" id="IPR007353">
    <property type="entry name" value="DUF421"/>
</dbReference>
<feature type="transmembrane region" description="Helical" evidence="8">
    <location>
        <begin position="29"/>
        <end position="47"/>
    </location>
</feature>
<evidence type="ECO:0000256" key="5">
    <source>
        <dbReference type="ARBA" id="ARBA00022989"/>
    </source>
</evidence>
<evidence type="ECO:0000313" key="12">
    <source>
        <dbReference type="Proteomes" id="UP000011731"/>
    </source>
</evidence>
<dbReference type="PANTHER" id="PTHR34582:SF6">
    <property type="entry name" value="UPF0702 TRANSMEMBRANE PROTEIN YCAP"/>
    <property type="match status" value="1"/>
</dbReference>
<evidence type="ECO:0000256" key="6">
    <source>
        <dbReference type="ARBA" id="ARBA00023136"/>
    </source>
</evidence>
<keyword evidence="3" id="KW-1003">Cell membrane</keyword>
<feature type="transmembrane region" description="Helical" evidence="8">
    <location>
        <begin position="84"/>
        <end position="102"/>
    </location>
</feature>
<evidence type="ECO:0000256" key="1">
    <source>
        <dbReference type="ARBA" id="ARBA00004651"/>
    </source>
</evidence>
<dbReference type="GO" id="GO:0005886">
    <property type="term" value="C:plasma membrane"/>
    <property type="evidence" value="ECO:0007669"/>
    <property type="project" value="UniProtKB-SubCell"/>
</dbReference>
<evidence type="ECO:0000256" key="2">
    <source>
        <dbReference type="ARBA" id="ARBA00006448"/>
    </source>
</evidence>
<feature type="transmembrane region" description="Helical" evidence="8">
    <location>
        <begin position="59"/>
        <end position="78"/>
    </location>
</feature>
<dbReference type="Pfam" id="PF04239">
    <property type="entry name" value="DUF421"/>
    <property type="match status" value="1"/>
</dbReference>
<comment type="similarity">
    <text evidence="2">Belongs to the UPF0702 family.</text>
</comment>
<evidence type="ECO:0000256" key="4">
    <source>
        <dbReference type="ARBA" id="ARBA00022692"/>
    </source>
</evidence>
<evidence type="ECO:0000259" key="10">
    <source>
        <dbReference type="Pfam" id="PF20730"/>
    </source>
</evidence>
<evidence type="ECO:0000313" key="11">
    <source>
        <dbReference type="EMBL" id="EME66663.1"/>
    </source>
</evidence>
<evidence type="ECO:0008006" key="13">
    <source>
        <dbReference type="Google" id="ProtNLM"/>
    </source>
</evidence>
<dbReference type="PATRIC" id="fig|1278076.4.peg.758"/>
<dbReference type="AlphaFoldDB" id="M3A115"/>
<feature type="region of interest" description="Disordered" evidence="7">
    <location>
        <begin position="182"/>
        <end position="205"/>
    </location>
</feature>
<proteinExistence type="inferred from homology"/>
<evidence type="ECO:0000256" key="3">
    <source>
        <dbReference type="ARBA" id="ARBA00022475"/>
    </source>
</evidence>
<keyword evidence="5 8" id="KW-1133">Transmembrane helix</keyword>
<evidence type="ECO:0000256" key="8">
    <source>
        <dbReference type="SAM" id="Phobius"/>
    </source>
</evidence>
<organism evidence="11 12">
    <name type="scientific">Rhodococcus ruber BKS 20-38</name>
    <dbReference type="NCBI Taxonomy" id="1278076"/>
    <lineage>
        <taxon>Bacteria</taxon>
        <taxon>Bacillati</taxon>
        <taxon>Actinomycetota</taxon>
        <taxon>Actinomycetes</taxon>
        <taxon>Mycobacteriales</taxon>
        <taxon>Nocardiaceae</taxon>
        <taxon>Rhodococcus</taxon>
    </lineage>
</organism>
<keyword evidence="4 8" id="KW-0812">Transmembrane</keyword>
<dbReference type="InterPro" id="IPR023090">
    <property type="entry name" value="UPF0702_alpha/beta_dom_sf"/>
</dbReference>
<comment type="subcellular location">
    <subcellularLocation>
        <location evidence="1">Cell membrane</location>
        <topology evidence="1">Multi-pass membrane protein</topology>
    </subcellularLocation>
</comment>
<dbReference type="InterPro" id="IPR048454">
    <property type="entry name" value="YetF_N"/>
</dbReference>
<gene>
    <name evidence="11" type="ORF">G352_03651</name>
</gene>
<dbReference type="Gene3D" id="3.30.240.20">
    <property type="entry name" value="bsu07140 like domains"/>
    <property type="match status" value="1"/>
</dbReference>
<feature type="domain" description="YetF-like N-terminal transmembrane" evidence="10">
    <location>
        <begin position="40"/>
        <end position="102"/>
    </location>
</feature>